<evidence type="ECO:0000313" key="2">
    <source>
        <dbReference type="EMBL" id="RIW18688.1"/>
    </source>
</evidence>
<sequence length="113" mass="13111">MLFLAFNEKENGDMNVVVFGTFLYLPYIFILTALNLLLITLGLKWITKKPFVWLTTIFTSIVLTIWSLLSGGQITIRYWTLALSEFVKLNIVILTLNILTLIWLIREKKSEIN</sequence>
<keyword evidence="3" id="KW-1185">Reference proteome</keyword>
<evidence type="ECO:0000256" key="1">
    <source>
        <dbReference type="SAM" id="Phobius"/>
    </source>
</evidence>
<keyword evidence="1" id="KW-1133">Transmembrane helix</keyword>
<proteinExistence type="predicted"/>
<name>A0A418PX21_9BACT</name>
<accession>A0A418PX21</accession>
<evidence type="ECO:0000313" key="3">
    <source>
        <dbReference type="Proteomes" id="UP000283522"/>
    </source>
</evidence>
<protein>
    <submittedName>
        <fullName evidence="2">Uncharacterized protein</fullName>
    </submittedName>
</protein>
<feature type="transmembrane region" description="Helical" evidence="1">
    <location>
        <begin position="89"/>
        <end position="105"/>
    </location>
</feature>
<feature type="transmembrane region" description="Helical" evidence="1">
    <location>
        <begin position="16"/>
        <end position="39"/>
    </location>
</feature>
<dbReference type="Proteomes" id="UP000283522">
    <property type="component" value="Unassembled WGS sequence"/>
</dbReference>
<gene>
    <name evidence="2" type="ORF">D0X99_03115</name>
</gene>
<dbReference type="AlphaFoldDB" id="A0A418PX21"/>
<reference evidence="2 3" key="1">
    <citation type="submission" date="2018-09" db="EMBL/GenBank/DDBJ databases">
        <authorList>
            <person name="Wang X."/>
            <person name="Du Z."/>
        </authorList>
    </citation>
    <scope>NUCLEOTIDE SEQUENCE [LARGE SCALE GENOMIC DNA]</scope>
    <source>
        <strain evidence="2 3">N3</strain>
    </source>
</reference>
<comment type="caution">
    <text evidence="2">The sequence shown here is derived from an EMBL/GenBank/DDBJ whole genome shotgun (WGS) entry which is preliminary data.</text>
</comment>
<keyword evidence="1" id="KW-0812">Transmembrane</keyword>
<organism evidence="2 3">
    <name type="scientific">Algoriphagus lacus</name>
    <dbReference type="NCBI Taxonomy" id="2056311"/>
    <lineage>
        <taxon>Bacteria</taxon>
        <taxon>Pseudomonadati</taxon>
        <taxon>Bacteroidota</taxon>
        <taxon>Cytophagia</taxon>
        <taxon>Cytophagales</taxon>
        <taxon>Cyclobacteriaceae</taxon>
        <taxon>Algoriphagus</taxon>
    </lineage>
</organism>
<keyword evidence="1" id="KW-0472">Membrane</keyword>
<dbReference type="EMBL" id="QXML01000001">
    <property type="protein sequence ID" value="RIW18688.1"/>
    <property type="molecule type" value="Genomic_DNA"/>
</dbReference>
<feature type="transmembrane region" description="Helical" evidence="1">
    <location>
        <begin position="51"/>
        <end position="69"/>
    </location>
</feature>